<reference evidence="2 3" key="1">
    <citation type="journal article" date="2019" name="Nat. Ecol. Evol.">
        <title>Megaphylogeny resolves global patterns of mushroom evolution.</title>
        <authorList>
            <person name="Varga T."/>
            <person name="Krizsan K."/>
            <person name="Foldi C."/>
            <person name="Dima B."/>
            <person name="Sanchez-Garcia M."/>
            <person name="Sanchez-Ramirez S."/>
            <person name="Szollosi G.J."/>
            <person name="Szarkandi J.G."/>
            <person name="Papp V."/>
            <person name="Albert L."/>
            <person name="Andreopoulos W."/>
            <person name="Angelini C."/>
            <person name="Antonin V."/>
            <person name="Barry K.W."/>
            <person name="Bougher N.L."/>
            <person name="Buchanan P."/>
            <person name="Buyck B."/>
            <person name="Bense V."/>
            <person name="Catcheside P."/>
            <person name="Chovatia M."/>
            <person name="Cooper J."/>
            <person name="Damon W."/>
            <person name="Desjardin D."/>
            <person name="Finy P."/>
            <person name="Geml J."/>
            <person name="Haridas S."/>
            <person name="Hughes K."/>
            <person name="Justo A."/>
            <person name="Karasinski D."/>
            <person name="Kautmanova I."/>
            <person name="Kiss B."/>
            <person name="Kocsube S."/>
            <person name="Kotiranta H."/>
            <person name="LaButti K.M."/>
            <person name="Lechner B.E."/>
            <person name="Liimatainen K."/>
            <person name="Lipzen A."/>
            <person name="Lukacs Z."/>
            <person name="Mihaltcheva S."/>
            <person name="Morgado L.N."/>
            <person name="Niskanen T."/>
            <person name="Noordeloos M.E."/>
            <person name="Ohm R.A."/>
            <person name="Ortiz-Santana B."/>
            <person name="Ovrebo C."/>
            <person name="Racz N."/>
            <person name="Riley R."/>
            <person name="Savchenko A."/>
            <person name="Shiryaev A."/>
            <person name="Soop K."/>
            <person name="Spirin V."/>
            <person name="Szebenyi C."/>
            <person name="Tomsovsky M."/>
            <person name="Tulloss R.E."/>
            <person name="Uehling J."/>
            <person name="Grigoriev I.V."/>
            <person name="Vagvolgyi C."/>
            <person name="Papp T."/>
            <person name="Martin F.M."/>
            <person name="Miettinen O."/>
            <person name="Hibbett D.S."/>
            <person name="Nagy L.G."/>
        </authorList>
    </citation>
    <scope>NUCLEOTIDE SEQUENCE [LARGE SCALE GENOMIC DNA]</scope>
    <source>
        <strain evidence="2 3">CBS 962.96</strain>
    </source>
</reference>
<sequence length="187" mass="21787">MTSSDFTLYFEFPDNDPENRTFKIHKLAQDSADASTEFYRFHHPVTGLKTGLTTFQRHNLKTDIFETAGQIDWLSNYNCTISFGIDEVHIRELRKMKKSSSKSRRFKAGGSEYKWKEEDKNLICVDSRGKTVATWTDKDKKLWVAGKLEPVLDRLVVSCFLNIWFLQHGQCSNMYNDISRLLVSWEA</sequence>
<evidence type="ECO:0000313" key="3">
    <source>
        <dbReference type="Proteomes" id="UP000297245"/>
    </source>
</evidence>
<dbReference type="InterPro" id="IPR046528">
    <property type="entry name" value="DUF6593"/>
</dbReference>
<dbReference type="EMBL" id="ML179068">
    <property type="protein sequence ID" value="THV03273.1"/>
    <property type="molecule type" value="Genomic_DNA"/>
</dbReference>
<protein>
    <recommendedName>
        <fullName evidence="1">DUF6593 domain-containing protein</fullName>
    </recommendedName>
</protein>
<proteinExistence type="predicted"/>
<accession>A0A4S8MKB7</accession>
<dbReference type="Pfam" id="PF20236">
    <property type="entry name" value="DUF6593"/>
    <property type="match status" value="1"/>
</dbReference>
<name>A0A4S8MKB7_DENBC</name>
<keyword evidence="3" id="KW-1185">Reference proteome</keyword>
<gene>
    <name evidence="2" type="ORF">K435DRAFT_827117</name>
</gene>
<dbReference type="OrthoDB" id="3132420at2759"/>
<evidence type="ECO:0000259" key="1">
    <source>
        <dbReference type="Pfam" id="PF20236"/>
    </source>
</evidence>
<evidence type="ECO:0000313" key="2">
    <source>
        <dbReference type="EMBL" id="THV03273.1"/>
    </source>
</evidence>
<feature type="domain" description="DUF6593" evidence="1">
    <location>
        <begin position="34"/>
        <end position="159"/>
    </location>
</feature>
<dbReference type="Proteomes" id="UP000297245">
    <property type="component" value="Unassembled WGS sequence"/>
</dbReference>
<dbReference type="AlphaFoldDB" id="A0A4S8MKB7"/>
<organism evidence="2 3">
    <name type="scientific">Dendrothele bispora (strain CBS 962.96)</name>
    <dbReference type="NCBI Taxonomy" id="1314807"/>
    <lineage>
        <taxon>Eukaryota</taxon>
        <taxon>Fungi</taxon>
        <taxon>Dikarya</taxon>
        <taxon>Basidiomycota</taxon>
        <taxon>Agaricomycotina</taxon>
        <taxon>Agaricomycetes</taxon>
        <taxon>Agaricomycetidae</taxon>
        <taxon>Agaricales</taxon>
        <taxon>Agaricales incertae sedis</taxon>
        <taxon>Dendrothele</taxon>
    </lineage>
</organism>